<keyword evidence="2" id="KW-0812">Transmembrane</keyword>
<evidence type="ECO:0000313" key="4">
    <source>
        <dbReference type="Proteomes" id="UP000008467"/>
    </source>
</evidence>
<organism evidence="3 4">
    <name type="scientific">Cellulosilyticum lentocellum (strain ATCC 49066 / DSM 5427 / NCIMB 11756 / RHM5)</name>
    <name type="common">Clostridium lentocellum</name>
    <dbReference type="NCBI Taxonomy" id="642492"/>
    <lineage>
        <taxon>Bacteria</taxon>
        <taxon>Bacillati</taxon>
        <taxon>Bacillota</taxon>
        <taxon>Clostridia</taxon>
        <taxon>Lachnospirales</taxon>
        <taxon>Cellulosilyticaceae</taxon>
        <taxon>Cellulosilyticum</taxon>
    </lineage>
</organism>
<reference evidence="3 4" key="1">
    <citation type="journal article" date="2011" name="J. Bacteriol.">
        <title>Complete genome sequence of the cellulose-degrading bacterium Cellulosilyticum lentocellum.</title>
        <authorList>
            <consortium name="US DOE Joint Genome Institute"/>
            <person name="Miller D.A."/>
            <person name="Suen G."/>
            <person name="Bruce D."/>
            <person name="Copeland A."/>
            <person name="Cheng J.F."/>
            <person name="Detter C."/>
            <person name="Goodwin L.A."/>
            <person name="Han C.S."/>
            <person name="Hauser L.J."/>
            <person name="Land M.L."/>
            <person name="Lapidus A."/>
            <person name="Lucas S."/>
            <person name="Meincke L."/>
            <person name="Pitluck S."/>
            <person name="Tapia R."/>
            <person name="Teshima H."/>
            <person name="Woyke T."/>
            <person name="Fox B.G."/>
            <person name="Angert E.R."/>
            <person name="Currie C.R."/>
        </authorList>
    </citation>
    <scope>NUCLEOTIDE SEQUENCE [LARGE SCALE GENOMIC DNA]</scope>
    <source>
        <strain evidence="4">ATCC 49066 / DSM 5427 / NCIMB 11756 / RHM5</strain>
    </source>
</reference>
<dbReference type="STRING" id="642492.Clole_0295"/>
<dbReference type="SUPFAM" id="SSF69304">
    <property type="entry name" value="Tricorn protease N-terminal domain"/>
    <property type="match status" value="1"/>
</dbReference>
<feature type="coiled-coil region" evidence="1">
    <location>
        <begin position="671"/>
        <end position="700"/>
    </location>
</feature>
<proteinExistence type="predicted"/>
<dbReference type="KEGG" id="cle:Clole_0295"/>
<keyword evidence="2" id="KW-1133">Transmembrane helix</keyword>
<keyword evidence="4" id="KW-1185">Reference proteome</keyword>
<protein>
    <submittedName>
        <fullName evidence="3">Uncharacterized protein</fullName>
    </submittedName>
</protein>
<dbReference type="SUPFAM" id="SSF82171">
    <property type="entry name" value="DPP6 N-terminal domain-like"/>
    <property type="match status" value="1"/>
</dbReference>
<evidence type="ECO:0000256" key="1">
    <source>
        <dbReference type="SAM" id="Coils"/>
    </source>
</evidence>
<sequence>MKCRFCGKENDNSYVFCVYCGKRLEAEEAIITLAKESELTQVQEQVKSETKISGEPETVAVTNEPDELAMSEQGVAVSEATTKEEERKGKKGKLKIAAILLGLVIGGAGIGAGAFYLAQNTGNQAKTYEESYDPNTVLGVNFTQWESGNYGDVYTQKIGEEKKKLGEGFDLDSFIISPKTGDIVYLDEDDRLQYAKSGEKPKVISEDSSYYYFEETSRFIIFIENTSSGDQNTYIYDTEKDTKELLVEGWTEVVYYDVSTDDFYYLDNDKKFYKLVNRTEKNRIATDVVGFNILDSDYYFLATNDFYNPTCYLYRETKDGIEKEKLNHNAVDIWNAVYIKESQAVLFNASEDLDDVKQIYIKLPDQEEVQLVDKVKECTYSEDANKVYYLNTEDELYSIDVPEINKKALAERTYFEKVIDDCKVNKLLGDVVNYSVSPNGKSVVARDINDDLYLLREDEKEKIDSSVMFEEAFNEHVYYMTFEGELFIQEGINTEKLEALPEATLITDQLGEDYSISEFGRYITYLTEETVDGKEKVSLMRYDTKKSKEVILEDINVYDAFVINDLEYERKMSYEELVGYYACEELETLIKIEEDGEFIAYADGEILSSVYPEYNSYGRYSLDATLVDDSYLANFFGDEITFDKLEDDTFTIIVGAGYVYPLESISEDDFNQKLEEQARVAEERRAVEAERIRREALESTAEGYYNYGAFIPANTYIYTTYDYSTQTTLYTNKDKTWPVTNYHIDYDTSVIWVEISYTYQGNDDYGWLPIQQ</sequence>
<keyword evidence="2" id="KW-0472">Membrane</keyword>
<feature type="transmembrane region" description="Helical" evidence="2">
    <location>
        <begin position="96"/>
        <end position="118"/>
    </location>
</feature>
<evidence type="ECO:0000313" key="3">
    <source>
        <dbReference type="EMBL" id="ADZ82042.1"/>
    </source>
</evidence>
<accession>F2JIX0</accession>
<name>F2JIX0_CELLD</name>
<dbReference type="EMBL" id="CP002582">
    <property type="protein sequence ID" value="ADZ82042.1"/>
    <property type="molecule type" value="Genomic_DNA"/>
</dbReference>
<dbReference type="AlphaFoldDB" id="F2JIX0"/>
<dbReference type="RefSeq" id="WP_013655343.1">
    <property type="nucleotide sequence ID" value="NC_015275.1"/>
</dbReference>
<dbReference type="HOGENOM" id="CLU_361971_0_0_9"/>
<keyword evidence="1" id="KW-0175">Coiled coil</keyword>
<dbReference type="Proteomes" id="UP000008467">
    <property type="component" value="Chromosome"/>
</dbReference>
<gene>
    <name evidence="3" type="ordered locus">Clole_0295</name>
</gene>
<evidence type="ECO:0000256" key="2">
    <source>
        <dbReference type="SAM" id="Phobius"/>
    </source>
</evidence>